<feature type="transmembrane region" description="Helical" evidence="7">
    <location>
        <begin position="120"/>
        <end position="142"/>
    </location>
</feature>
<dbReference type="Proteomes" id="UP000319143">
    <property type="component" value="Unassembled WGS sequence"/>
</dbReference>
<keyword evidence="3 7" id="KW-0812">Transmembrane</keyword>
<dbReference type="EMBL" id="SJPV01000005">
    <property type="protein sequence ID" value="TWU37374.1"/>
    <property type="molecule type" value="Genomic_DNA"/>
</dbReference>
<dbReference type="Pfam" id="PF00474">
    <property type="entry name" value="SSF"/>
    <property type="match status" value="1"/>
</dbReference>
<feature type="transmembrane region" description="Helical" evidence="7">
    <location>
        <begin position="430"/>
        <end position="455"/>
    </location>
</feature>
<dbReference type="PANTHER" id="PTHR11819:SF195">
    <property type="entry name" value="SODIUM_GLUCOSE COTRANSPORTER 4"/>
    <property type="match status" value="1"/>
</dbReference>
<comment type="subcellular location">
    <subcellularLocation>
        <location evidence="1">Membrane</location>
        <topology evidence="1">Multi-pass membrane protein</topology>
    </subcellularLocation>
</comment>
<evidence type="ECO:0000256" key="5">
    <source>
        <dbReference type="ARBA" id="ARBA00023136"/>
    </source>
</evidence>
<dbReference type="OrthoDB" id="9814523at2"/>
<dbReference type="GO" id="GO:0005412">
    <property type="term" value="F:D-glucose:sodium symporter activity"/>
    <property type="evidence" value="ECO:0007669"/>
    <property type="project" value="TreeGrafter"/>
</dbReference>
<feature type="transmembrane region" description="Helical" evidence="7">
    <location>
        <begin position="317"/>
        <end position="343"/>
    </location>
</feature>
<name>A0A5C6DMK0_9BACT</name>
<keyword evidence="9" id="KW-1185">Reference proteome</keyword>
<organism evidence="8 9">
    <name type="scientific">Novipirellula artificiosorum</name>
    <dbReference type="NCBI Taxonomy" id="2528016"/>
    <lineage>
        <taxon>Bacteria</taxon>
        <taxon>Pseudomonadati</taxon>
        <taxon>Planctomycetota</taxon>
        <taxon>Planctomycetia</taxon>
        <taxon>Pirellulales</taxon>
        <taxon>Pirellulaceae</taxon>
        <taxon>Novipirellula</taxon>
    </lineage>
</organism>
<feature type="transmembrane region" description="Helical" evidence="7">
    <location>
        <begin position="186"/>
        <end position="204"/>
    </location>
</feature>
<feature type="transmembrane region" description="Helical" evidence="7">
    <location>
        <begin position="6"/>
        <end position="26"/>
    </location>
</feature>
<reference evidence="8 9" key="1">
    <citation type="submission" date="2019-02" db="EMBL/GenBank/DDBJ databases">
        <title>Deep-cultivation of Planctomycetes and their phenomic and genomic characterization uncovers novel biology.</title>
        <authorList>
            <person name="Wiegand S."/>
            <person name="Jogler M."/>
            <person name="Boedeker C."/>
            <person name="Pinto D."/>
            <person name="Vollmers J."/>
            <person name="Rivas-Marin E."/>
            <person name="Kohn T."/>
            <person name="Peeters S.H."/>
            <person name="Heuer A."/>
            <person name="Rast P."/>
            <person name="Oberbeckmann S."/>
            <person name="Bunk B."/>
            <person name="Jeske O."/>
            <person name="Meyerdierks A."/>
            <person name="Storesund J.E."/>
            <person name="Kallscheuer N."/>
            <person name="Luecker S."/>
            <person name="Lage O.M."/>
            <person name="Pohl T."/>
            <person name="Merkel B.J."/>
            <person name="Hornburger P."/>
            <person name="Mueller R.-W."/>
            <person name="Bruemmer F."/>
            <person name="Labrenz M."/>
            <person name="Spormann A.M."/>
            <person name="Op Den Camp H."/>
            <person name="Overmann J."/>
            <person name="Amann R."/>
            <person name="Jetten M.S.M."/>
            <person name="Mascher T."/>
            <person name="Medema M.H."/>
            <person name="Devos D.P."/>
            <person name="Kaster A.-K."/>
            <person name="Ovreas L."/>
            <person name="Rohde M."/>
            <person name="Galperin M.Y."/>
            <person name="Jogler C."/>
        </authorList>
    </citation>
    <scope>NUCLEOTIDE SEQUENCE [LARGE SCALE GENOMIC DNA]</scope>
    <source>
        <strain evidence="8 9">Poly41</strain>
    </source>
</reference>
<evidence type="ECO:0000313" key="9">
    <source>
        <dbReference type="Proteomes" id="UP000319143"/>
    </source>
</evidence>
<evidence type="ECO:0000256" key="4">
    <source>
        <dbReference type="ARBA" id="ARBA00022989"/>
    </source>
</evidence>
<dbReference type="GO" id="GO:0005886">
    <property type="term" value="C:plasma membrane"/>
    <property type="evidence" value="ECO:0007669"/>
    <property type="project" value="TreeGrafter"/>
</dbReference>
<dbReference type="Gene3D" id="1.20.1730.10">
    <property type="entry name" value="Sodium/glucose cotransporter"/>
    <property type="match status" value="1"/>
</dbReference>
<evidence type="ECO:0000256" key="1">
    <source>
        <dbReference type="ARBA" id="ARBA00004141"/>
    </source>
</evidence>
<dbReference type="RefSeq" id="WP_146527754.1">
    <property type="nucleotide sequence ID" value="NZ_SJPV01000005.1"/>
</dbReference>
<evidence type="ECO:0000256" key="7">
    <source>
        <dbReference type="SAM" id="Phobius"/>
    </source>
</evidence>
<evidence type="ECO:0000256" key="3">
    <source>
        <dbReference type="ARBA" id="ARBA00022692"/>
    </source>
</evidence>
<feature type="transmembrane region" description="Helical" evidence="7">
    <location>
        <begin position="232"/>
        <end position="250"/>
    </location>
</feature>
<feature type="transmembrane region" description="Helical" evidence="7">
    <location>
        <begin position="271"/>
        <end position="297"/>
    </location>
</feature>
<dbReference type="CDD" id="cd10329">
    <property type="entry name" value="SLC5sbd_SGLT1-like"/>
    <property type="match status" value="1"/>
</dbReference>
<keyword evidence="4 7" id="KW-1133">Transmembrane helix</keyword>
<dbReference type="InterPro" id="IPR001734">
    <property type="entry name" value="Na/solute_symporter"/>
</dbReference>
<feature type="transmembrane region" description="Helical" evidence="7">
    <location>
        <begin position="154"/>
        <end position="174"/>
    </location>
</feature>
<evidence type="ECO:0000313" key="8">
    <source>
        <dbReference type="EMBL" id="TWU37374.1"/>
    </source>
</evidence>
<sequence length="545" mass="59349">MHIHWIDLTIIIVYLLGITGIGCFSGRHQADSSSEYFLAARSLRWPVIGLALFATNISTVHLIGLASSGYSDGMVIGNFEWMAPFLLVLLGLVFAPFYFRTKIATLPEYLEGRYGPASRTILAFMAIIAALFIHIGVTLYAGAVMFQSFVEIDILWSILIVSALTLAYTALGGLKAVVVTESIQTVLLLLGAASVTVFGILALGERGIDSLETLREAARPNQLSMIRTDGEFAWYVMLLGYPVLGIWYWCSDQTIVQRVLGAETERDAQIGPLFAGIIKVLPVFFMVLPGVIGYVLFQDQIADNPDQTLIVMIQELLPVGIRGLVIAGLLAALMSTVAGALNSTATLVSMDLVKRIRPQTADHTLVRIGQVTVAVVLAIAIAWSTQGERFGGIFKGINQMISVLAPPISAVFIWGVLWKRATSQAAICTLVLGFLLGAAVFCVDFPAVSGFFLGYQENGDPTRLFTKEWGIPFMMQAWWLFLTCSIILVMVSLMTPPPSEEQVQRYCWSSPLASITEKPIEGVGDPRVLSIGLCLVIGSLYYIFA</sequence>
<gene>
    <name evidence="8" type="primary">sglT_5</name>
    <name evidence="8" type="ORF">Poly41_35040</name>
</gene>
<evidence type="ECO:0000256" key="2">
    <source>
        <dbReference type="ARBA" id="ARBA00006434"/>
    </source>
</evidence>
<evidence type="ECO:0000256" key="6">
    <source>
        <dbReference type="RuleBase" id="RU362091"/>
    </source>
</evidence>
<feature type="transmembrane region" description="Helical" evidence="7">
    <location>
        <begin position="81"/>
        <end position="99"/>
    </location>
</feature>
<dbReference type="PROSITE" id="PS50283">
    <property type="entry name" value="NA_SOLUT_SYMP_3"/>
    <property type="match status" value="1"/>
</dbReference>
<dbReference type="NCBIfam" id="TIGR00813">
    <property type="entry name" value="sss"/>
    <property type="match status" value="1"/>
</dbReference>
<feature type="transmembrane region" description="Helical" evidence="7">
    <location>
        <begin position="397"/>
        <end position="418"/>
    </location>
</feature>
<protein>
    <submittedName>
        <fullName evidence="8">Sodium/glucose cotransporter</fullName>
    </submittedName>
</protein>
<comment type="caution">
    <text evidence="8">The sequence shown here is derived from an EMBL/GenBank/DDBJ whole genome shotgun (WGS) entry which is preliminary data.</text>
</comment>
<dbReference type="PANTHER" id="PTHR11819">
    <property type="entry name" value="SOLUTE CARRIER FAMILY 5"/>
    <property type="match status" value="1"/>
</dbReference>
<keyword evidence="5 7" id="KW-0472">Membrane</keyword>
<feature type="transmembrane region" description="Helical" evidence="7">
    <location>
        <begin position="475"/>
        <end position="495"/>
    </location>
</feature>
<accession>A0A5C6DMK0</accession>
<feature type="transmembrane region" description="Helical" evidence="7">
    <location>
        <begin position="47"/>
        <end position="69"/>
    </location>
</feature>
<dbReference type="AlphaFoldDB" id="A0A5C6DMK0"/>
<comment type="similarity">
    <text evidence="2 6">Belongs to the sodium:solute symporter (SSF) (TC 2.A.21) family.</text>
</comment>
<feature type="transmembrane region" description="Helical" evidence="7">
    <location>
        <begin position="364"/>
        <end position="385"/>
    </location>
</feature>
<proteinExistence type="inferred from homology"/>
<dbReference type="InterPro" id="IPR038377">
    <property type="entry name" value="Na/Glc_symporter_sf"/>
</dbReference>